<organism evidence="3 4">
    <name type="scientific">Caenorhabditis briggsae</name>
    <dbReference type="NCBI Taxonomy" id="6238"/>
    <lineage>
        <taxon>Eukaryota</taxon>
        <taxon>Metazoa</taxon>
        <taxon>Ecdysozoa</taxon>
        <taxon>Nematoda</taxon>
        <taxon>Chromadorea</taxon>
        <taxon>Rhabditida</taxon>
        <taxon>Rhabditina</taxon>
        <taxon>Rhabditomorpha</taxon>
        <taxon>Rhabditoidea</taxon>
        <taxon>Rhabditidae</taxon>
        <taxon>Peloderinae</taxon>
        <taxon>Caenorhabditis</taxon>
    </lineage>
</organism>
<accession>A0AAE9JPD0</accession>
<feature type="signal peptide" evidence="2">
    <location>
        <begin position="1"/>
        <end position="17"/>
    </location>
</feature>
<dbReference type="AlphaFoldDB" id="A0AAE9JPD0"/>
<evidence type="ECO:0000256" key="2">
    <source>
        <dbReference type="SAM" id="SignalP"/>
    </source>
</evidence>
<keyword evidence="4" id="KW-1185">Reference proteome</keyword>
<dbReference type="EMBL" id="CP092624">
    <property type="protein sequence ID" value="UMM38330.1"/>
    <property type="molecule type" value="Genomic_DNA"/>
</dbReference>
<name>A0AAE9JPD0_CAEBR</name>
<feature type="compositionally biased region" description="Basic and acidic residues" evidence="1">
    <location>
        <begin position="73"/>
        <end position="83"/>
    </location>
</feature>
<gene>
    <name evidence="3" type="ORF">L5515_009786</name>
</gene>
<sequence length="83" mass="9039">MKFVLLSLFVLLAVAYSLPVNILEFSPNTPAPLPPPKHHPVKRESVPWTGDGELILAKPQTDPMSDASVRVPADSEKKAKGDH</sequence>
<evidence type="ECO:0000313" key="4">
    <source>
        <dbReference type="Proteomes" id="UP000829354"/>
    </source>
</evidence>
<keyword evidence="2" id="KW-0732">Signal</keyword>
<feature type="region of interest" description="Disordered" evidence="1">
    <location>
        <begin position="27"/>
        <end position="83"/>
    </location>
</feature>
<dbReference type="Proteomes" id="UP000829354">
    <property type="component" value="Chromosome V"/>
</dbReference>
<evidence type="ECO:0000256" key="1">
    <source>
        <dbReference type="SAM" id="MobiDB-lite"/>
    </source>
</evidence>
<proteinExistence type="predicted"/>
<protein>
    <submittedName>
        <fullName evidence="3">Uncharacterized protein</fullName>
    </submittedName>
</protein>
<evidence type="ECO:0000313" key="3">
    <source>
        <dbReference type="EMBL" id="UMM38330.1"/>
    </source>
</evidence>
<reference evidence="3 4" key="1">
    <citation type="submission" date="2022-04" db="EMBL/GenBank/DDBJ databases">
        <title>Chromosome-level reference genomes for two strains of Caenorhabditis briggsae: an improved platform for comparative genomics.</title>
        <authorList>
            <person name="Stevens L."/>
            <person name="Andersen E."/>
        </authorList>
    </citation>
    <scope>NUCLEOTIDE SEQUENCE [LARGE SCALE GENOMIC DNA]</scope>
    <source>
        <strain evidence="3">VX34</strain>
        <tissue evidence="3">Whole-organism</tissue>
    </source>
</reference>
<feature type="chain" id="PRO_5042131303" evidence="2">
    <location>
        <begin position="18"/>
        <end position="83"/>
    </location>
</feature>